<dbReference type="VEuPathDB" id="VectorBase:RPRC010494"/>
<dbReference type="RefSeq" id="XP_073986996.1">
    <property type="nucleotide sequence ID" value="XM_074130895.1"/>
</dbReference>
<reference evidence="2" key="1">
    <citation type="submission" date="2015-05" db="UniProtKB">
        <authorList>
            <consortium name="EnsemblMetazoa"/>
        </authorList>
    </citation>
    <scope>IDENTIFICATION</scope>
</reference>
<name>T1I2H5_RHOPR</name>
<dbReference type="EMBL" id="ACPB03025327">
    <property type="status" value="NOT_ANNOTATED_CDS"/>
    <property type="molecule type" value="Genomic_DNA"/>
</dbReference>
<feature type="region of interest" description="Disordered" evidence="1">
    <location>
        <begin position="1"/>
        <end position="23"/>
    </location>
</feature>
<evidence type="ECO:0000313" key="3">
    <source>
        <dbReference type="Proteomes" id="UP000015103"/>
    </source>
</evidence>
<dbReference type="GeneID" id="141455649"/>
<dbReference type="RefSeq" id="XP_073986997.1">
    <property type="nucleotide sequence ID" value="XM_074130896.1"/>
</dbReference>
<keyword evidence="3" id="KW-1185">Reference proteome</keyword>
<protein>
    <submittedName>
        <fullName evidence="2">Uncharacterized protein</fullName>
    </submittedName>
</protein>
<dbReference type="RefSeq" id="XP_073986989.1">
    <property type="nucleotide sequence ID" value="XM_074130888.1"/>
</dbReference>
<dbReference type="AlphaFoldDB" id="T1I2H5"/>
<proteinExistence type="predicted"/>
<accession>T1I2H5</accession>
<dbReference type="RefSeq" id="XP_073986981.1">
    <property type="nucleotide sequence ID" value="XM_074130880.1"/>
</dbReference>
<dbReference type="Proteomes" id="UP000015103">
    <property type="component" value="Unassembled WGS sequence"/>
</dbReference>
<dbReference type="RefSeq" id="XP_073987013.1">
    <property type="nucleotide sequence ID" value="XM_074130912.1"/>
</dbReference>
<dbReference type="InParanoid" id="T1I2H5"/>
<dbReference type="RefSeq" id="XP_073987018.1">
    <property type="nucleotide sequence ID" value="XM_074130917.1"/>
</dbReference>
<organism evidence="2 3">
    <name type="scientific">Rhodnius prolixus</name>
    <name type="common">Triatomid bug</name>
    <dbReference type="NCBI Taxonomy" id="13249"/>
    <lineage>
        <taxon>Eukaryota</taxon>
        <taxon>Metazoa</taxon>
        <taxon>Ecdysozoa</taxon>
        <taxon>Arthropoda</taxon>
        <taxon>Hexapoda</taxon>
        <taxon>Insecta</taxon>
        <taxon>Pterygota</taxon>
        <taxon>Neoptera</taxon>
        <taxon>Paraneoptera</taxon>
        <taxon>Hemiptera</taxon>
        <taxon>Heteroptera</taxon>
        <taxon>Panheteroptera</taxon>
        <taxon>Cimicomorpha</taxon>
        <taxon>Reduviidae</taxon>
        <taxon>Triatominae</taxon>
        <taxon>Rhodnius</taxon>
    </lineage>
</organism>
<evidence type="ECO:0000256" key="1">
    <source>
        <dbReference type="SAM" id="MobiDB-lite"/>
    </source>
</evidence>
<evidence type="ECO:0000313" key="2">
    <source>
        <dbReference type="EnsemblMetazoa" id="RPRC010494-PA"/>
    </source>
</evidence>
<dbReference type="RefSeq" id="XP_073987005.1">
    <property type="nucleotide sequence ID" value="XM_074130904.1"/>
</dbReference>
<sequence length="129" mass="14843">MTARKKPGLHLDEEVKSPTNTIDIEPDLSDLRYNPELHGWREWRTHECLQRDNNLFRAQSRISLEIPTLSEVAVSENEAAKEHSFSHSSKASAHGVLIESALIENIVYEMEAHRKRIIGFKKKYGPRLP</sequence>
<dbReference type="HOGENOM" id="CLU_1951431_0_0_1"/>
<dbReference type="EnsemblMetazoa" id="RPRC010494-RA">
    <property type="protein sequence ID" value="RPRC010494-PA"/>
    <property type="gene ID" value="RPRC010494"/>
</dbReference>